<feature type="transmembrane region" description="Helical" evidence="1">
    <location>
        <begin position="37"/>
        <end position="55"/>
    </location>
</feature>
<dbReference type="GO" id="GO:0003830">
    <property type="term" value="F:beta-1,4-mannosylglycoprotein 4-beta-N-acetylglucosaminyltransferase activity"/>
    <property type="evidence" value="ECO:0007669"/>
    <property type="project" value="InterPro"/>
</dbReference>
<dbReference type="InterPro" id="IPR006813">
    <property type="entry name" value="Glyco_trans_17"/>
</dbReference>
<dbReference type="OrthoDB" id="6474464at2759"/>
<evidence type="ECO:0008006" key="4">
    <source>
        <dbReference type="Google" id="ProtNLM"/>
    </source>
</evidence>
<comment type="caution">
    <text evidence="2">The sequence shown here is derived from an EMBL/GenBank/DDBJ whole genome shotgun (WGS) entry which is preliminary data.</text>
</comment>
<proteinExistence type="predicted"/>
<dbReference type="VEuPathDB" id="FungiDB:PV10_09236"/>
<keyword evidence="1" id="KW-1133">Transmembrane helix</keyword>
<dbReference type="PANTHER" id="PTHR12224">
    <property type="entry name" value="BETA-1,4-MANNOSYL-GLYCOPROTEIN BETA-1,4-N-ACETYLGLUCOSAMINYL-TRANSFERASE"/>
    <property type="match status" value="1"/>
</dbReference>
<organism evidence="2 3">
    <name type="scientific">Exophiala mesophila</name>
    <name type="common">Black yeast-like fungus</name>
    <dbReference type="NCBI Taxonomy" id="212818"/>
    <lineage>
        <taxon>Eukaryota</taxon>
        <taxon>Fungi</taxon>
        <taxon>Dikarya</taxon>
        <taxon>Ascomycota</taxon>
        <taxon>Pezizomycotina</taxon>
        <taxon>Eurotiomycetes</taxon>
        <taxon>Chaetothyriomycetidae</taxon>
        <taxon>Chaetothyriales</taxon>
        <taxon>Herpotrichiellaceae</taxon>
        <taxon>Exophiala</taxon>
    </lineage>
</organism>
<accession>A0A438MQQ5</accession>
<name>A0A438MQQ5_EXOME</name>
<evidence type="ECO:0000256" key="1">
    <source>
        <dbReference type="SAM" id="Phobius"/>
    </source>
</evidence>
<protein>
    <recommendedName>
        <fullName evidence="4">Beta-1,4-mannosyl-glycoprotein 4-beta-N-acetylglucosaminyltransferase</fullName>
    </recommendedName>
</protein>
<dbReference type="PANTHER" id="PTHR12224:SF0">
    <property type="entry name" value="BETA-1,4-MANNOSYL-GLYCOPROTEIN 4-BETA-N-ACETYLGLUCOSAMINYLTRANSFERASE"/>
    <property type="match status" value="1"/>
</dbReference>
<dbReference type="AlphaFoldDB" id="A0A438MQQ5"/>
<gene>
    <name evidence="2" type="ORF">B0A52_09854</name>
</gene>
<keyword evidence="1" id="KW-0812">Transmembrane</keyword>
<dbReference type="Pfam" id="PF04724">
    <property type="entry name" value="Glyco_transf_17"/>
    <property type="match status" value="1"/>
</dbReference>
<dbReference type="GO" id="GO:0006044">
    <property type="term" value="P:N-acetylglucosamine metabolic process"/>
    <property type="evidence" value="ECO:0007669"/>
    <property type="project" value="TreeGrafter"/>
</dbReference>
<reference evidence="2 3" key="1">
    <citation type="submission" date="2017-03" db="EMBL/GenBank/DDBJ databases">
        <title>Genomes of endolithic fungi from Antarctica.</title>
        <authorList>
            <person name="Coleine C."/>
            <person name="Masonjones S."/>
            <person name="Stajich J.E."/>
        </authorList>
    </citation>
    <scope>NUCLEOTIDE SEQUENCE [LARGE SCALE GENOMIC DNA]</scope>
    <source>
        <strain evidence="2 3">CCFEE 6314</strain>
    </source>
</reference>
<dbReference type="EMBL" id="NAJM01000073">
    <property type="protein sequence ID" value="RVX65969.1"/>
    <property type="molecule type" value="Genomic_DNA"/>
</dbReference>
<dbReference type="Proteomes" id="UP000288859">
    <property type="component" value="Unassembled WGS sequence"/>
</dbReference>
<sequence>MMGLRLPSPAAPSDPEKESFQSVGGIISVVRRRLRRILLGLVALVVLFSLFHIPARTTHLVESSTYALTLSRPPLPYQNSFLPLEQARQVCSTQEFEIFPDRKNHRKVYDLFLIGTELDWLEIRLNELHRHVDYFVIVESSRTFTDHPKPLHFQDNFERFARFAPQIIYRQIDFQGMEDNSTWEREHYQRNAMYDLVFPSLLGSQAPALNDVLLVSDIDEIPRPSTITLLRNCMFPERTTLRSRFFYYSFQWEHDGGDWNHPQATFYQGSFTIKPEDLRMGRGDWDISNSSWHCSSCFETVAQMDDKIGSFSHTEYDRPEFRDPAEIVRRVRNGLDLFDRESEKYNKVDATVDLPQYLKDNNKRFAFMIDRDPENANFKDFP</sequence>
<dbReference type="GO" id="GO:0016020">
    <property type="term" value="C:membrane"/>
    <property type="evidence" value="ECO:0007669"/>
    <property type="project" value="InterPro"/>
</dbReference>
<evidence type="ECO:0000313" key="2">
    <source>
        <dbReference type="EMBL" id="RVX65969.1"/>
    </source>
</evidence>
<keyword evidence="1" id="KW-0472">Membrane</keyword>
<evidence type="ECO:0000313" key="3">
    <source>
        <dbReference type="Proteomes" id="UP000288859"/>
    </source>
</evidence>